<organism evidence="5 6">
    <name type="scientific">candidate division GN15 bacterium</name>
    <dbReference type="NCBI Taxonomy" id="2072418"/>
    <lineage>
        <taxon>Bacteria</taxon>
        <taxon>candidate division GN15</taxon>
    </lineage>
</organism>
<dbReference type="InterPro" id="IPR001845">
    <property type="entry name" value="HTH_ArsR_DNA-bd_dom"/>
</dbReference>
<protein>
    <submittedName>
        <fullName evidence="5">Transcriptional regulator</fullName>
    </submittedName>
</protein>
<evidence type="ECO:0000313" key="5">
    <source>
        <dbReference type="EMBL" id="PWB72740.1"/>
    </source>
</evidence>
<keyword evidence="1" id="KW-0805">Transcription regulation</keyword>
<reference evidence="5 6" key="1">
    <citation type="journal article" date="2018" name="ISME J.">
        <title>A methanotrophic archaeon couples anaerobic oxidation of methane to Fe(III) reduction.</title>
        <authorList>
            <person name="Cai C."/>
            <person name="Leu A.O."/>
            <person name="Xie G.J."/>
            <person name="Guo J."/>
            <person name="Feng Y."/>
            <person name="Zhao J.X."/>
            <person name="Tyson G.W."/>
            <person name="Yuan Z."/>
            <person name="Hu S."/>
        </authorList>
    </citation>
    <scope>NUCLEOTIDE SEQUENCE [LARGE SCALE GENOMIC DNA]</scope>
    <source>
        <strain evidence="5">FeB_12</strain>
    </source>
</reference>
<dbReference type="CDD" id="cd00090">
    <property type="entry name" value="HTH_ARSR"/>
    <property type="match status" value="1"/>
</dbReference>
<accession>A0A855X3W1</accession>
<dbReference type="GO" id="GO:0003677">
    <property type="term" value="F:DNA binding"/>
    <property type="evidence" value="ECO:0007669"/>
    <property type="project" value="UniProtKB-KW"/>
</dbReference>
<dbReference type="Pfam" id="PF01022">
    <property type="entry name" value="HTH_5"/>
    <property type="match status" value="1"/>
</dbReference>
<evidence type="ECO:0000256" key="3">
    <source>
        <dbReference type="ARBA" id="ARBA00023163"/>
    </source>
</evidence>
<dbReference type="InterPro" id="IPR011991">
    <property type="entry name" value="ArsR-like_HTH"/>
</dbReference>
<comment type="caution">
    <text evidence="5">The sequence shown here is derived from an EMBL/GenBank/DDBJ whole genome shotgun (WGS) entry which is preliminary data.</text>
</comment>
<evidence type="ECO:0000313" key="6">
    <source>
        <dbReference type="Proteomes" id="UP000250918"/>
    </source>
</evidence>
<dbReference type="Proteomes" id="UP000250918">
    <property type="component" value="Unassembled WGS sequence"/>
</dbReference>
<dbReference type="InterPro" id="IPR036388">
    <property type="entry name" value="WH-like_DNA-bd_sf"/>
</dbReference>
<keyword evidence="3" id="KW-0804">Transcription</keyword>
<sequence length="111" mass="12449">MKTGATKRFVSTTDQQIDLVARCFQALSDPTRLKVIRALKSGEKSVQDLCEQFTCSQPNISRHLSVLTAAGLVSKNKRGSFVMYSVADPRVFELCDYACRHVDMLIERYTG</sequence>
<feature type="domain" description="HTH arsR-type" evidence="4">
    <location>
        <begin position="12"/>
        <end position="106"/>
    </location>
</feature>
<dbReference type="Gene3D" id="1.10.10.10">
    <property type="entry name" value="Winged helix-like DNA-binding domain superfamily/Winged helix DNA-binding domain"/>
    <property type="match status" value="1"/>
</dbReference>
<dbReference type="NCBIfam" id="NF033788">
    <property type="entry name" value="HTH_metalloreg"/>
    <property type="match status" value="1"/>
</dbReference>
<name>A0A855X3W1_9BACT</name>
<gene>
    <name evidence="5" type="ORF">C3F09_06190</name>
</gene>
<dbReference type="SUPFAM" id="SSF46785">
    <property type="entry name" value="Winged helix' DNA-binding domain"/>
    <property type="match status" value="1"/>
</dbReference>
<proteinExistence type="predicted"/>
<dbReference type="EMBL" id="PQAP01000076">
    <property type="protein sequence ID" value="PWB72740.1"/>
    <property type="molecule type" value="Genomic_DNA"/>
</dbReference>
<evidence type="ECO:0000256" key="1">
    <source>
        <dbReference type="ARBA" id="ARBA00023015"/>
    </source>
</evidence>
<keyword evidence="2" id="KW-0238">DNA-binding</keyword>
<evidence type="ECO:0000259" key="4">
    <source>
        <dbReference type="PROSITE" id="PS50987"/>
    </source>
</evidence>
<dbReference type="PANTHER" id="PTHR43132:SF9">
    <property type="entry name" value="ARSR FAMILY TRANSCRIPTIONAL REGULATORY PROTEIN"/>
    <property type="match status" value="1"/>
</dbReference>
<dbReference type="PRINTS" id="PR00778">
    <property type="entry name" value="HTHARSR"/>
</dbReference>
<dbReference type="InterPro" id="IPR036390">
    <property type="entry name" value="WH_DNA-bd_sf"/>
</dbReference>
<dbReference type="GO" id="GO:0003700">
    <property type="term" value="F:DNA-binding transcription factor activity"/>
    <property type="evidence" value="ECO:0007669"/>
    <property type="project" value="InterPro"/>
</dbReference>
<dbReference type="SMART" id="SM00418">
    <property type="entry name" value="HTH_ARSR"/>
    <property type="match status" value="1"/>
</dbReference>
<dbReference type="PANTHER" id="PTHR43132">
    <property type="entry name" value="ARSENICAL RESISTANCE OPERON REPRESSOR ARSR-RELATED"/>
    <property type="match status" value="1"/>
</dbReference>
<dbReference type="AlphaFoldDB" id="A0A855X3W1"/>
<evidence type="ECO:0000256" key="2">
    <source>
        <dbReference type="ARBA" id="ARBA00023125"/>
    </source>
</evidence>
<dbReference type="PROSITE" id="PS50987">
    <property type="entry name" value="HTH_ARSR_2"/>
    <property type="match status" value="1"/>
</dbReference>
<dbReference type="InterPro" id="IPR051011">
    <property type="entry name" value="Metal_resp_trans_reg"/>
</dbReference>